<sequence>MIPKPGELPVHQSPFYPRAMGRGFGYISMPEVELAGCMIYVGKV</sequence>
<dbReference type="Proteomes" id="UP000199520">
    <property type="component" value="Unassembled WGS sequence"/>
</dbReference>
<evidence type="ECO:0000313" key="2">
    <source>
        <dbReference type="Proteomes" id="UP000199520"/>
    </source>
</evidence>
<keyword evidence="2" id="KW-1185">Reference proteome</keyword>
<reference evidence="2" key="1">
    <citation type="submission" date="2016-10" db="EMBL/GenBank/DDBJ databases">
        <authorList>
            <person name="Varghese N."/>
            <person name="Submissions S."/>
        </authorList>
    </citation>
    <scope>NUCLEOTIDE SEQUENCE [LARGE SCALE GENOMIC DNA]</scope>
    <source>
        <strain evidence="2">DSM 13327</strain>
    </source>
</reference>
<gene>
    <name evidence="1" type="ORF">SAMN04490355_10088</name>
</gene>
<proteinExistence type="predicted"/>
<dbReference type="RefSeq" id="WP_281246754.1">
    <property type="nucleotide sequence ID" value="NZ_FOTS01000008.1"/>
</dbReference>
<dbReference type="EMBL" id="FOTS01000008">
    <property type="protein sequence ID" value="SFL53081.1"/>
    <property type="molecule type" value="Genomic_DNA"/>
</dbReference>
<accession>A0A1I4IGZ8</accession>
<dbReference type="AlphaFoldDB" id="A0A1I4IGZ8"/>
<protein>
    <submittedName>
        <fullName evidence="1">Uncharacterized protein</fullName>
    </submittedName>
</protein>
<dbReference type="STRING" id="1123291.SAMN04490355_10088"/>
<evidence type="ECO:0000313" key="1">
    <source>
        <dbReference type="EMBL" id="SFL53081.1"/>
    </source>
</evidence>
<organism evidence="1 2">
    <name type="scientific">Pelosinus propionicus DSM 13327</name>
    <dbReference type="NCBI Taxonomy" id="1123291"/>
    <lineage>
        <taxon>Bacteria</taxon>
        <taxon>Bacillati</taxon>
        <taxon>Bacillota</taxon>
        <taxon>Negativicutes</taxon>
        <taxon>Selenomonadales</taxon>
        <taxon>Sporomusaceae</taxon>
        <taxon>Pelosinus</taxon>
    </lineage>
</organism>
<name>A0A1I4IGZ8_9FIRM</name>